<feature type="domain" description="Exostosin GT47" evidence="1">
    <location>
        <begin position="89"/>
        <end position="220"/>
    </location>
</feature>
<organism evidence="2 3">
    <name type="scientific">Salinimicrobium sediminis</name>
    <dbReference type="NCBI Taxonomy" id="1343891"/>
    <lineage>
        <taxon>Bacteria</taxon>
        <taxon>Pseudomonadati</taxon>
        <taxon>Bacteroidota</taxon>
        <taxon>Flavobacteriia</taxon>
        <taxon>Flavobacteriales</taxon>
        <taxon>Flavobacteriaceae</taxon>
        <taxon>Salinimicrobium</taxon>
    </lineage>
</organism>
<sequence>MEVKNILFETEIKLLQELRLIHAIAETGHKINVKPSEKFKLEPLEKKFNFSVGTGSEDDFPIANLVKIDHKTPKVSIGNITRTLIFPHSIVTYCKSLWKGERTYRFVFTGWMSYKRKKELEHWISEKWGIKQSIHSHKEYLPKIKNHFRLLLGLPEIEISYNRELRIIPSGKGRKFPDKAWDEEYYRTLANSKFVLCPSGNSVWTYRFFEAILCGAIPVVEETCEAYIGFTYFSFNDPIEEMNWDQKIVDENFKLCLERITVAPEISKRELEKILT</sequence>
<evidence type="ECO:0000259" key="1">
    <source>
        <dbReference type="Pfam" id="PF03016"/>
    </source>
</evidence>
<evidence type="ECO:0000313" key="3">
    <source>
        <dbReference type="Proteomes" id="UP000219193"/>
    </source>
</evidence>
<protein>
    <submittedName>
        <fullName evidence="2">Exostosin family protein</fullName>
    </submittedName>
</protein>
<dbReference type="Proteomes" id="UP000219193">
    <property type="component" value="Unassembled WGS sequence"/>
</dbReference>
<gene>
    <name evidence="2" type="ORF">SAMN06296241_0100</name>
</gene>
<accession>A0A285WZV7</accession>
<dbReference type="OrthoDB" id="1416011at2"/>
<dbReference type="GO" id="GO:0035269">
    <property type="term" value="P:protein O-linked glycosylation via mannose"/>
    <property type="evidence" value="ECO:0007669"/>
    <property type="project" value="InterPro"/>
</dbReference>
<dbReference type="InterPro" id="IPR055286">
    <property type="entry name" value="RXYLT1-like"/>
</dbReference>
<evidence type="ECO:0000313" key="2">
    <source>
        <dbReference type="EMBL" id="SOC78588.1"/>
    </source>
</evidence>
<name>A0A285WZV7_9FLAO</name>
<dbReference type="EMBL" id="OCMF01000001">
    <property type="protein sequence ID" value="SOC78588.1"/>
    <property type="molecule type" value="Genomic_DNA"/>
</dbReference>
<dbReference type="InterPro" id="IPR040911">
    <property type="entry name" value="Exostosin_GT47"/>
</dbReference>
<keyword evidence="3" id="KW-1185">Reference proteome</keyword>
<dbReference type="PANTHER" id="PTHR15576:SF1">
    <property type="entry name" value="RIBITOL-5-PHOSPHATE XYLOSYLTRANSFERASE 1"/>
    <property type="match status" value="1"/>
</dbReference>
<dbReference type="PANTHER" id="PTHR15576">
    <property type="entry name" value="RIBITOL-5-PHOSPHATE XYLOSYLTRANSFERASE 1"/>
    <property type="match status" value="1"/>
</dbReference>
<dbReference type="AlphaFoldDB" id="A0A285WZV7"/>
<proteinExistence type="predicted"/>
<dbReference type="RefSeq" id="WP_097054404.1">
    <property type="nucleotide sequence ID" value="NZ_OCMF01000001.1"/>
</dbReference>
<dbReference type="GO" id="GO:0120053">
    <property type="term" value="F:ribitol beta-1,4-xylosyltransferase activity"/>
    <property type="evidence" value="ECO:0007669"/>
    <property type="project" value="InterPro"/>
</dbReference>
<reference evidence="3" key="1">
    <citation type="submission" date="2017-09" db="EMBL/GenBank/DDBJ databases">
        <authorList>
            <person name="Varghese N."/>
            <person name="Submissions S."/>
        </authorList>
    </citation>
    <scope>NUCLEOTIDE SEQUENCE [LARGE SCALE GENOMIC DNA]</scope>
    <source>
        <strain evidence="3">CGMCC 1.12641</strain>
    </source>
</reference>
<dbReference type="Pfam" id="PF03016">
    <property type="entry name" value="Exostosin_GT47"/>
    <property type="match status" value="1"/>
</dbReference>